<reference evidence="2" key="1">
    <citation type="submission" date="2018-05" db="EMBL/GenBank/DDBJ databases">
        <authorList>
            <person name="Lanie J.A."/>
            <person name="Ng W.-L."/>
            <person name="Kazmierczak K.M."/>
            <person name="Andrzejewski T.M."/>
            <person name="Davidsen T.M."/>
            <person name="Wayne K.J."/>
            <person name="Tettelin H."/>
            <person name="Glass J.I."/>
            <person name="Rusch D."/>
            <person name="Podicherti R."/>
            <person name="Tsui H.-C.T."/>
            <person name="Winkler M.E."/>
        </authorList>
    </citation>
    <scope>NUCLEOTIDE SEQUENCE</scope>
</reference>
<evidence type="ECO:0000256" key="1">
    <source>
        <dbReference type="SAM" id="Phobius"/>
    </source>
</evidence>
<proteinExistence type="predicted"/>
<accession>A0A382F5B1</accession>
<protein>
    <submittedName>
        <fullName evidence="2">Uncharacterized protein</fullName>
    </submittedName>
</protein>
<dbReference type="AlphaFoldDB" id="A0A382F5B1"/>
<organism evidence="2">
    <name type="scientific">marine metagenome</name>
    <dbReference type="NCBI Taxonomy" id="408172"/>
    <lineage>
        <taxon>unclassified sequences</taxon>
        <taxon>metagenomes</taxon>
        <taxon>ecological metagenomes</taxon>
    </lineage>
</organism>
<dbReference type="EMBL" id="UINC01047928">
    <property type="protein sequence ID" value="SVB57822.1"/>
    <property type="molecule type" value="Genomic_DNA"/>
</dbReference>
<evidence type="ECO:0000313" key="2">
    <source>
        <dbReference type="EMBL" id="SVB57822.1"/>
    </source>
</evidence>
<keyword evidence="1" id="KW-0812">Transmembrane</keyword>
<sequence>MDALFSMNVFFADQPSGWIWGHRGGDWKVWVSGGILFLLVCFWIYDGIKNRNNKYWRDRARDDHPSELPTRRWLYDSFLFQLWRDAPPEITTWGKIWRTVLFVGFCVIVIYFIGVVRLIGGGYPTN</sequence>
<keyword evidence="1" id="KW-1133">Transmembrane helix</keyword>
<name>A0A382F5B1_9ZZZZ</name>
<feature type="transmembrane region" description="Helical" evidence="1">
    <location>
        <begin position="100"/>
        <end position="120"/>
    </location>
</feature>
<keyword evidence="1" id="KW-0472">Membrane</keyword>
<feature type="transmembrane region" description="Helical" evidence="1">
    <location>
        <begin position="27"/>
        <end position="45"/>
    </location>
</feature>
<gene>
    <name evidence="2" type="ORF">METZ01_LOCUS210676</name>
</gene>